<evidence type="ECO:0000256" key="5">
    <source>
        <dbReference type="ARBA" id="ARBA00071300"/>
    </source>
</evidence>
<gene>
    <name evidence="10" type="primary">METTL13</name>
</gene>
<dbReference type="FunFam" id="3.40.50.150:FF:000150">
    <property type="entry name" value="methyltransferase-like protein 13 isoform X1"/>
    <property type="match status" value="1"/>
</dbReference>
<dbReference type="CTD" id="51603"/>
<evidence type="ECO:0000313" key="10">
    <source>
        <dbReference type="RefSeq" id="XP_007433820.1"/>
    </source>
</evidence>
<evidence type="ECO:0000313" key="9">
    <source>
        <dbReference type="Proteomes" id="UP000695026"/>
    </source>
</evidence>
<dbReference type="Gene3D" id="3.40.50.150">
    <property type="entry name" value="Vaccinia Virus protein VP39"/>
    <property type="match status" value="2"/>
</dbReference>
<keyword evidence="4" id="KW-0511">Multifunctional enzyme</keyword>
<dbReference type="KEGG" id="pbi:103067472"/>
<proteinExistence type="inferred from homology"/>
<evidence type="ECO:0000256" key="3">
    <source>
        <dbReference type="ARBA" id="ARBA00022679"/>
    </source>
</evidence>
<reference evidence="10" key="1">
    <citation type="submission" date="2025-08" db="UniProtKB">
        <authorList>
            <consortium name="RefSeq"/>
        </authorList>
    </citation>
    <scope>IDENTIFICATION</scope>
    <source>
        <tissue evidence="10">Liver</tissue>
    </source>
</reference>
<dbReference type="GO" id="GO:0032259">
    <property type="term" value="P:methylation"/>
    <property type="evidence" value="ECO:0007669"/>
    <property type="project" value="UniProtKB-KW"/>
</dbReference>
<dbReference type="OMA" id="FEWYGAF"/>
<keyword evidence="2" id="KW-0489">Methyltransferase</keyword>
<feature type="compositionally biased region" description="Basic residues" evidence="7">
    <location>
        <begin position="434"/>
        <end position="449"/>
    </location>
</feature>
<dbReference type="FunFam" id="3.40.50.150:FF:000110">
    <property type="entry name" value="methyltransferase-like protein 13 isoform X1"/>
    <property type="match status" value="1"/>
</dbReference>
<evidence type="ECO:0000259" key="8">
    <source>
        <dbReference type="Pfam" id="PF13649"/>
    </source>
</evidence>
<name>A0A9F2R1R5_PYTBI</name>
<dbReference type="CDD" id="cd02440">
    <property type="entry name" value="AdoMet_MTases"/>
    <property type="match status" value="2"/>
</dbReference>
<evidence type="ECO:0000256" key="1">
    <source>
        <dbReference type="ARBA" id="ARBA00008361"/>
    </source>
</evidence>
<evidence type="ECO:0000256" key="2">
    <source>
        <dbReference type="ARBA" id="ARBA00022603"/>
    </source>
</evidence>
<evidence type="ECO:0000256" key="6">
    <source>
        <dbReference type="ARBA" id="ARBA00081503"/>
    </source>
</evidence>
<evidence type="ECO:0000256" key="4">
    <source>
        <dbReference type="ARBA" id="ARBA00023268"/>
    </source>
</evidence>
<dbReference type="RefSeq" id="XP_007433820.1">
    <property type="nucleotide sequence ID" value="XM_007433758.3"/>
</dbReference>
<dbReference type="OrthoDB" id="411785at2759"/>
<dbReference type="Pfam" id="PF13649">
    <property type="entry name" value="Methyltransf_25"/>
    <property type="match status" value="1"/>
</dbReference>
<keyword evidence="9" id="KW-1185">Reference proteome</keyword>
<organism evidence="9 10">
    <name type="scientific">Python bivittatus</name>
    <name type="common">Burmese python</name>
    <name type="synonym">Python molurus bivittatus</name>
    <dbReference type="NCBI Taxonomy" id="176946"/>
    <lineage>
        <taxon>Eukaryota</taxon>
        <taxon>Metazoa</taxon>
        <taxon>Chordata</taxon>
        <taxon>Craniata</taxon>
        <taxon>Vertebrata</taxon>
        <taxon>Euteleostomi</taxon>
        <taxon>Lepidosauria</taxon>
        <taxon>Squamata</taxon>
        <taxon>Bifurcata</taxon>
        <taxon>Unidentata</taxon>
        <taxon>Episquamata</taxon>
        <taxon>Toxicofera</taxon>
        <taxon>Serpentes</taxon>
        <taxon>Henophidia</taxon>
        <taxon>Pythonidae</taxon>
        <taxon>Python</taxon>
    </lineage>
</organism>
<accession>A0A9F2R1R5</accession>
<dbReference type="Proteomes" id="UP000695026">
    <property type="component" value="Unplaced"/>
</dbReference>
<dbReference type="GO" id="GO:0008168">
    <property type="term" value="F:methyltransferase activity"/>
    <property type="evidence" value="ECO:0007669"/>
    <property type="project" value="UniProtKB-KW"/>
</dbReference>
<sequence>MEELRLLPRHARDFASSEYWERFFRERGERAFEWYGEWPGLRSTLGRYLRPRDSILVVGCGNSELSEQLYDEGYHNIISVDINELVVKQMQERSTHLRPKMAYMVMDVLQMDFPDGHFQVVFDKGTLDALLTDGEETTLKQAERMFAEIGRVLQFGGRYLCVSLAQAHVLKAAVEYFSQEGWMVRIHQVSGQAAGTSEQKFALPVFVYVMTKIRLVPGSALCILELCTEAQEKPARFKNSEHLIDAVKERQHYSLLRSQLNKNSGVGTISLDLCSKDTGQARYTLYVVHSPKVKVSRDKQFAIFIIPQGRETEWLFGTEEGRKQLAMSAGFWRLVTVALHRNQHYDNMGAIQAELSEKVMELAPLGLPAQQQVPFLSVDGDIGIRTIQHHDTSPFSGEYVIEDVKGDDACYFRRLIFLSNRNVVQSEARLSSRVSHKGNKQKQKQKKKAASRDHFKPDAEAGNQAIDKSYLCCAHHRAMVAGLCLLKSPEHLPKAQIHMLVIGLGGGSLPLFLHDHFLQCYIDVVEIDSAMLKVATRWFGFSPGDRLKVHIADGLVYVTSLTEEASSSYDVIMFDVDSKDSSLGISCPPPAFVEKTFLQKVRTLLKTEGIFILNLVCRDSLLQESVLAALKETFPLLYTRKIEGEVNEIIFCQQQDKLKLSPRDLQQKAQILEKALRQPGQEWDSTYVLADMLETIRLL</sequence>
<dbReference type="InterPro" id="IPR029063">
    <property type="entry name" value="SAM-dependent_MTases_sf"/>
</dbReference>
<dbReference type="InterPro" id="IPR051419">
    <property type="entry name" value="Lys/N-term_MeTrsfase_sf"/>
</dbReference>
<dbReference type="InterPro" id="IPR041698">
    <property type="entry name" value="Methyltransf_25"/>
</dbReference>
<feature type="domain" description="Methyltransferase" evidence="8">
    <location>
        <begin position="55"/>
        <end position="157"/>
    </location>
</feature>
<dbReference type="PANTHER" id="PTHR12176:SF78">
    <property type="entry name" value="EEF1A LYSINE AND N-TERMINAL METHYLTRANSFERASE"/>
    <property type="match status" value="1"/>
</dbReference>
<feature type="region of interest" description="Disordered" evidence="7">
    <location>
        <begin position="429"/>
        <end position="458"/>
    </location>
</feature>
<dbReference type="SUPFAM" id="SSF53335">
    <property type="entry name" value="S-adenosyl-L-methionine-dependent methyltransferases"/>
    <property type="match status" value="2"/>
</dbReference>
<keyword evidence="3" id="KW-0808">Transferase</keyword>
<protein>
    <recommendedName>
        <fullName evidence="5">eEF1A lysine and N-terminal methyltransferase</fullName>
    </recommendedName>
    <alternativeName>
        <fullName evidence="6">Methyltransferase-like protein 13</fullName>
    </alternativeName>
</protein>
<dbReference type="GO" id="GO:0005737">
    <property type="term" value="C:cytoplasm"/>
    <property type="evidence" value="ECO:0007669"/>
    <property type="project" value="UniProtKB-ARBA"/>
</dbReference>
<comment type="similarity">
    <text evidence="1">Belongs to the methyltransferase superfamily.</text>
</comment>
<dbReference type="NCBIfam" id="NF037959">
    <property type="entry name" value="MFS_SpdSyn"/>
    <property type="match status" value="1"/>
</dbReference>
<dbReference type="Pfam" id="PF01564">
    <property type="entry name" value="Spermine_synth"/>
    <property type="match status" value="1"/>
</dbReference>
<dbReference type="AlphaFoldDB" id="A0A9F2R1R5"/>
<evidence type="ECO:0000256" key="7">
    <source>
        <dbReference type="SAM" id="MobiDB-lite"/>
    </source>
</evidence>
<dbReference type="GeneID" id="103067472"/>
<dbReference type="PANTHER" id="PTHR12176">
    <property type="entry name" value="SAM-DEPENDENT METHYLTRANSFERASE SUPERFAMILY PROTEIN"/>
    <property type="match status" value="1"/>
</dbReference>